<dbReference type="Gene3D" id="1.10.472.80">
    <property type="entry name" value="Ypt/Rab-GAP domain of gyp1p, domain 3"/>
    <property type="match status" value="1"/>
</dbReference>
<organism evidence="3 4">
    <name type="scientific">Dictyostelium purpureum</name>
    <name type="common">Slime mold</name>
    <dbReference type="NCBI Taxonomy" id="5786"/>
    <lineage>
        <taxon>Eukaryota</taxon>
        <taxon>Amoebozoa</taxon>
        <taxon>Evosea</taxon>
        <taxon>Eumycetozoa</taxon>
        <taxon>Dictyostelia</taxon>
        <taxon>Dictyosteliales</taxon>
        <taxon>Dictyosteliaceae</taxon>
        <taxon>Dictyostelium</taxon>
    </lineage>
</organism>
<dbReference type="InterPro" id="IPR050302">
    <property type="entry name" value="Rab_GAP_TBC_domain"/>
</dbReference>
<dbReference type="PROSITE" id="PS50086">
    <property type="entry name" value="TBC_RABGAP"/>
    <property type="match status" value="1"/>
</dbReference>
<sequence length="576" mass="66307">MEPNIYTTDTSNENGTASFSSGTTQVSFEVNCYQDTPKNLTPNLNSLKMNNNNNNSNSNINSNSLAPQSIYTSPTKRGSIPSLSPIANSEERGFGHHRRTHSNTTYPGSNSNENISGLSKSNNNNNLNDNQQKDICDDLKLKNLNINGDPNNNNTNDNIKSTTTTNNRPKTPESPEPPKSQEDEHSENEKDSDVEEFVIIQEFHQQDYPILYDRFGFLVDQDQIQNYLIYKDKFHREEQVRRDQWNAFLEKNPTALQNLVVKQPHYIDSSYPVAQISGSTGIKSYRQKIPKLFKELIRGGIPEEYRSIVWFRASGGYARLSENPDEYDRILREHKGQKSISVKQIMMDVDRTFPDHKFLNTKEKMESLTNVLVAYSWRNPNVGYCQCMNFIAGFLLIFMSEPEAYWTLVSIVEELLPTEYFTTTMMDSSVDVRFVFDDLLQKKIPRLHTHLTSHNLTLPLIITQWFLCIMATTTPTETCFRIWDVFFSEGSKVLFRVALSFFKLSEEKIISCSDYGTLYNLIKKIPSVMYDADLLLDVSFNRLGSFPMKSIIQKRKDSKHIVVNEYLEFQKQKNGK</sequence>
<dbReference type="Pfam" id="PF00566">
    <property type="entry name" value="RabGAP-TBC"/>
    <property type="match status" value="1"/>
</dbReference>
<feature type="compositionally biased region" description="Low complexity" evidence="1">
    <location>
        <begin position="146"/>
        <end position="169"/>
    </location>
</feature>
<dbReference type="SMART" id="SM00164">
    <property type="entry name" value="TBC"/>
    <property type="match status" value="1"/>
</dbReference>
<dbReference type="FunFam" id="1.10.8.270:FF:000026">
    <property type="entry name" value="TBC (Tre-2/Bub2/Cdc16) domain family"/>
    <property type="match status" value="1"/>
</dbReference>
<keyword evidence="4" id="KW-1185">Reference proteome</keyword>
<gene>
    <name evidence="3" type="ORF">DICPUDRAFT_155281</name>
</gene>
<accession>F0ZTK1</accession>
<dbReference type="InParanoid" id="F0ZTK1"/>
<dbReference type="EMBL" id="GL871178">
    <property type="protein sequence ID" value="EGC32722.1"/>
    <property type="molecule type" value="Genomic_DNA"/>
</dbReference>
<protein>
    <recommendedName>
        <fullName evidence="2">Rab-GAP TBC domain-containing protein</fullName>
    </recommendedName>
</protein>
<evidence type="ECO:0000313" key="4">
    <source>
        <dbReference type="Proteomes" id="UP000001064"/>
    </source>
</evidence>
<reference evidence="4" key="1">
    <citation type="journal article" date="2011" name="Genome Biol.">
        <title>Comparative genomics of the social amoebae Dictyostelium discoideum and Dictyostelium purpureum.</title>
        <authorList>
            <consortium name="US DOE Joint Genome Institute (JGI-PGF)"/>
            <person name="Sucgang R."/>
            <person name="Kuo A."/>
            <person name="Tian X."/>
            <person name="Salerno W."/>
            <person name="Parikh A."/>
            <person name="Feasley C.L."/>
            <person name="Dalin E."/>
            <person name="Tu H."/>
            <person name="Huang E."/>
            <person name="Barry K."/>
            <person name="Lindquist E."/>
            <person name="Shapiro H."/>
            <person name="Bruce D."/>
            <person name="Schmutz J."/>
            <person name="Salamov A."/>
            <person name="Fey P."/>
            <person name="Gaudet P."/>
            <person name="Anjard C."/>
            <person name="Babu M.M."/>
            <person name="Basu S."/>
            <person name="Bushmanova Y."/>
            <person name="van der Wel H."/>
            <person name="Katoh-Kurasawa M."/>
            <person name="Dinh C."/>
            <person name="Coutinho P.M."/>
            <person name="Saito T."/>
            <person name="Elias M."/>
            <person name="Schaap P."/>
            <person name="Kay R.R."/>
            <person name="Henrissat B."/>
            <person name="Eichinger L."/>
            <person name="Rivero F."/>
            <person name="Putnam N.H."/>
            <person name="West C.M."/>
            <person name="Loomis W.F."/>
            <person name="Chisholm R.L."/>
            <person name="Shaulsky G."/>
            <person name="Strassmann J.E."/>
            <person name="Queller D.C."/>
            <person name="Kuspa A."/>
            <person name="Grigoriev I.V."/>
        </authorList>
    </citation>
    <scope>NUCLEOTIDE SEQUENCE [LARGE SCALE GENOMIC DNA]</scope>
    <source>
        <strain evidence="4">QSDP1</strain>
    </source>
</reference>
<feature type="compositionally biased region" description="Low complexity" evidence="1">
    <location>
        <begin position="47"/>
        <end position="65"/>
    </location>
</feature>
<name>F0ZTK1_DICPU</name>
<evidence type="ECO:0000313" key="3">
    <source>
        <dbReference type="EMBL" id="EGC32722.1"/>
    </source>
</evidence>
<dbReference type="Gene3D" id="1.10.8.270">
    <property type="entry name" value="putative rabgap domain of human tbc1 domain family member 14 like domains"/>
    <property type="match status" value="1"/>
</dbReference>
<dbReference type="PANTHER" id="PTHR47219:SF20">
    <property type="entry name" value="TBC1 DOMAIN FAMILY MEMBER 2B"/>
    <property type="match status" value="1"/>
</dbReference>
<feature type="compositionally biased region" description="Polar residues" evidence="1">
    <location>
        <begin position="66"/>
        <end position="87"/>
    </location>
</feature>
<dbReference type="GeneID" id="10508369"/>
<dbReference type="PANTHER" id="PTHR47219">
    <property type="entry name" value="RAB GTPASE-ACTIVATING PROTEIN 1-LIKE"/>
    <property type="match status" value="1"/>
</dbReference>
<dbReference type="STRING" id="5786.F0ZTK1"/>
<proteinExistence type="predicted"/>
<dbReference type="OMA" id="EYFTTTM"/>
<feature type="compositionally biased region" description="Basic and acidic residues" evidence="1">
    <location>
        <begin position="179"/>
        <end position="191"/>
    </location>
</feature>
<dbReference type="FunCoup" id="F0ZTK1">
    <property type="interactions" value="398"/>
</dbReference>
<feature type="region of interest" description="Disordered" evidence="1">
    <location>
        <begin position="146"/>
        <end position="192"/>
    </location>
</feature>
<dbReference type="Proteomes" id="UP000001064">
    <property type="component" value="Unassembled WGS sequence"/>
</dbReference>
<dbReference type="KEGG" id="dpp:DICPUDRAFT_155281"/>
<dbReference type="OrthoDB" id="294251at2759"/>
<dbReference type="AlphaFoldDB" id="F0ZTK1"/>
<dbReference type="RefSeq" id="XP_003290755.1">
    <property type="nucleotide sequence ID" value="XM_003290707.1"/>
</dbReference>
<feature type="compositionally biased region" description="Low complexity" evidence="1">
    <location>
        <begin position="118"/>
        <end position="130"/>
    </location>
</feature>
<feature type="compositionally biased region" description="Polar residues" evidence="1">
    <location>
        <begin position="102"/>
        <end position="117"/>
    </location>
</feature>
<dbReference type="GO" id="GO:0005096">
    <property type="term" value="F:GTPase activator activity"/>
    <property type="evidence" value="ECO:0000318"/>
    <property type="project" value="GO_Central"/>
</dbReference>
<dbReference type="eggNOG" id="KOG2058">
    <property type="taxonomic scope" value="Eukaryota"/>
</dbReference>
<feature type="region of interest" description="Disordered" evidence="1">
    <location>
        <begin position="47"/>
        <end position="132"/>
    </location>
</feature>
<feature type="domain" description="Rab-GAP TBC" evidence="2">
    <location>
        <begin position="300"/>
        <end position="490"/>
    </location>
</feature>
<dbReference type="InterPro" id="IPR000195">
    <property type="entry name" value="Rab-GAP-TBC_dom"/>
</dbReference>
<evidence type="ECO:0000256" key="1">
    <source>
        <dbReference type="SAM" id="MobiDB-lite"/>
    </source>
</evidence>
<evidence type="ECO:0000259" key="2">
    <source>
        <dbReference type="PROSITE" id="PS50086"/>
    </source>
</evidence>
<dbReference type="SUPFAM" id="SSF47923">
    <property type="entry name" value="Ypt/Rab-GAP domain of gyp1p"/>
    <property type="match status" value="2"/>
</dbReference>
<feature type="region of interest" description="Disordered" evidence="1">
    <location>
        <begin position="1"/>
        <end position="22"/>
    </location>
</feature>
<dbReference type="VEuPathDB" id="AmoebaDB:DICPUDRAFT_155281"/>
<dbReference type="InterPro" id="IPR035969">
    <property type="entry name" value="Rab-GAP_TBC_sf"/>
</dbReference>